<accession>A0A2V3DPX6</accession>
<dbReference type="Proteomes" id="UP000246303">
    <property type="component" value="Unassembled WGS sequence"/>
</dbReference>
<evidence type="ECO:0000313" key="4">
    <source>
        <dbReference type="Proteomes" id="UP000246303"/>
    </source>
</evidence>
<protein>
    <recommendedName>
        <fullName evidence="5">Antitoxin</fullName>
    </recommendedName>
</protein>
<evidence type="ECO:0000313" key="3">
    <source>
        <dbReference type="EMBL" id="PXA64751.1"/>
    </source>
</evidence>
<dbReference type="OrthoDB" id="9802003at2"/>
<evidence type="ECO:0000256" key="1">
    <source>
        <dbReference type="ARBA" id="ARBA00009981"/>
    </source>
</evidence>
<dbReference type="InterPro" id="IPR036165">
    <property type="entry name" value="YefM-like_sf"/>
</dbReference>
<dbReference type="AlphaFoldDB" id="A0A2V3DPX6"/>
<comment type="similarity">
    <text evidence="1">Belongs to the phD/YefM antitoxin family.</text>
</comment>
<gene>
    <name evidence="3" type="ORF">CVS29_13100</name>
</gene>
<dbReference type="SUPFAM" id="SSF143120">
    <property type="entry name" value="YefM-like"/>
    <property type="match status" value="1"/>
</dbReference>
<reference evidence="3 4" key="1">
    <citation type="submission" date="2018-05" db="EMBL/GenBank/DDBJ databases">
        <title>Genetic diversity of glacier-inhabiting Cryobacterium bacteria in China and description of Cryobacterium mengkeensis sp. nov. and Arthrobacter glacialis sp. nov.</title>
        <authorList>
            <person name="Liu Q."/>
            <person name="Xin Y.-H."/>
        </authorList>
    </citation>
    <scope>NUCLEOTIDE SEQUENCE [LARGE SCALE GENOMIC DNA]</scope>
    <source>
        <strain evidence="3 4">GP3</strain>
    </source>
</reference>
<feature type="region of interest" description="Disordered" evidence="2">
    <location>
        <begin position="36"/>
        <end position="82"/>
    </location>
</feature>
<dbReference type="Gene3D" id="3.40.1620.10">
    <property type="entry name" value="YefM-like domain"/>
    <property type="match status" value="1"/>
</dbReference>
<comment type="caution">
    <text evidence="3">The sequence shown here is derived from an EMBL/GenBank/DDBJ whole genome shotgun (WGS) entry which is preliminary data.</text>
</comment>
<organism evidence="3 4">
    <name type="scientific">Arthrobacter psychrochitiniphilus</name>
    <dbReference type="NCBI Taxonomy" id="291045"/>
    <lineage>
        <taxon>Bacteria</taxon>
        <taxon>Bacillati</taxon>
        <taxon>Actinomycetota</taxon>
        <taxon>Actinomycetes</taxon>
        <taxon>Micrococcales</taxon>
        <taxon>Micrococcaceae</taxon>
        <taxon>Arthrobacter</taxon>
    </lineage>
</organism>
<feature type="compositionally biased region" description="Polar residues" evidence="2">
    <location>
        <begin position="37"/>
        <end position="48"/>
    </location>
</feature>
<keyword evidence="4" id="KW-1185">Reference proteome</keyword>
<evidence type="ECO:0008006" key="5">
    <source>
        <dbReference type="Google" id="ProtNLM"/>
    </source>
</evidence>
<dbReference type="EMBL" id="QHLZ01000008">
    <property type="protein sequence ID" value="PXA64751.1"/>
    <property type="molecule type" value="Genomic_DNA"/>
</dbReference>
<proteinExistence type="inferred from homology"/>
<evidence type="ECO:0000256" key="2">
    <source>
        <dbReference type="SAM" id="MobiDB-lite"/>
    </source>
</evidence>
<name>A0A2V3DPX6_9MICC</name>
<sequence length="82" mass="8953">MAVQITSRKGDAVPLSRDEYDALEQTVHLLKVPANASRLSESRQQSNAGILKEPELSESGWSSHRMVQENHQGAPPRLSCAG</sequence>